<accession>A0A4P5ZC35</accession>
<dbReference type="CDD" id="cd19920">
    <property type="entry name" value="REC_PA4781-like"/>
    <property type="match status" value="1"/>
</dbReference>
<dbReference type="InterPro" id="IPR001789">
    <property type="entry name" value="Sig_transdc_resp-reg_receiver"/>
</dbReference>
<organism evidence="4 5">
    <name type="scientific">Planktothrix agardhii CCAP 1459/11A</name>
    <dbReference type="NCBI Taxonomy" id="282420"/>
    <lineage>
        <taxon>Bacteria</taxon>
        <taxon>Bacillati</taxon>
        <taxon>Cyanobacteriota</taxon>
        <taxon>Cyanophyceae</taxon>
        <taxon>Oscillatoriophycideae</taxon>
        <taxon>Oscillatoriales</taxon>
        <taxon>Microcoleaceae</taxon>
        <taxon>Planktothrix</taxon>
    </lineage>
</organism>
<dbReference type="InterPro" id="IPR011006">
    <property type="entry name" value="CheY-like_superfamily"/>
</dbReference>
<dbReference type="SMART" id="SM00267">
    <property type="entry name" value="GGDEF"/>
    <property type="match status" value="1"/>
</dbReference>
<dbReference type="NCBIfam" id="TIGR00254">
    <property type="entry name" value="GGDEF"/>
    <property type="match status" value="1"/>
</dbReference>
<dbReference type="EMBL" id="BJCD01000035">
    <property type="protein sequence ID" value="GDZ93580.1"/>
    <property type="molecule type" value="Genomic_DNA"/>
</dbReference>
<feature type="domain" description="Response regulatory" evidence="2">
    <location>
        <begin position="12"/>
        <end position="128"/>
    </location>
</feature>
<dbReference type="CDD" id="cd01949">
    <property type="entry name" value="GGDEF"/>
    <property type="match status" value="1"/>
</dbReference>
<dbReference type="SUPFAM" id="SSF52172">
    <property type="entry name" value="CheY-like"/>
    <property type="match status" value="1"/>
</dbReference>
<dbReference type="Gene3D" id="3.40.50.2300">
    <property type="match status" value="1"/>
</dbReference>
<dbReference type="Proteomes" id="UP000299794">
    <property type="component" value="Unassembled WGS sequence"/>
</dbReference>
<dbReference type="Gene3D" id="3.30.70.270">
    <property type="match status" value="1"/>
</dbReference>
<dbReference type="FunFam" id="3.30.70.270:FF:000001">
    <property type="entry name" value="Diguanylate cyclase domain protein"/>
    <property type="match status" value="1"/>
</dbReference>
<evidence type="ECO:0000313" key="5">
    <source>
        <dbReference type="Proteomes" id="UP000299794"/>
    </source>
</evidence>
<feature type="modified residue" description="4-aspartylphosphate" evidence="1">
    <location>
        <position position="61"/>
    </location>
</feature>
<dbReference type="InterPro" id="IPR050469">
    <property type="entry name" value="Diguanylate_Cyclase"/>
</dbReference>
<dbReference type="GO" id="GO:1902201">
    <property type="term" value="P:negative regulation of bacterial-type flagellum-dependent cell motility"/>
    <property type="evidence" value="ECO:0007669"/>
    <property type="project" value="TreeGrafter"/>
</dbReference>
<evidence type="ECO:0000259" key="2">
    <source>
        <dbReference type="PROSITE" id="PS50110"/>
    </source>
</evidence>
<dbReference type="GO" id="GO:0052621">
    <property type="term" value="F:diguanylate cyclase activity"/>
    <property type="evidence" value="ECO:0007669"/>
    <property type="project" value="TreeGrafter"/>
</dbReference>
<keyword evidence="1" id="KW-0597">Phosphoprotein</keyword>
<dbReference type="GO" id="GO:0043709">
    <property type="term" value="P:cell adhesion involved in single-species biofilm formation"/>
    <property type="evidence" value="ECO:0007669"/>
    <property type="project" value="TreeGrafter"/>
</dbReference>
<sequence length="347" mass="39860">MNNEQNHLNPSDILVVDDYLDNLRVLTAILVEQGYRVRKAINGQLALATIEVQVPDLILLDIQLPDINGYDLCRQIKANPRTHAIPILIMSIHNQAEDIVRAFSEGAVDYIKKPFQPEEVIVRVKTQLMIRNLYNQLEHQNRALFEKNHQLQSEVEHRIQTEESLKAANLKLEKLAFIDGLTELGNRRYFDEQLPRIWRQMARNKQCISLILCDLDYFKIYNDTYGHPAGDLCLKQVANGINRALKRPGDSVFRYGGEEFVIILPETSLEGAIQVTKNIQLEVEQLHHLHNNFSIYKKTTLSFGISCQYPEPNTSPTSLIIQADQALYEAKMQGRNTYAIYGYPNPF</sequence>
<dbReference type="PANTHER" id="PTHR45138">
    <property type="entry name" value="REGULATORY COMPONENTS OF SENSORY TRANSDUCTION SYSTEM"/>
    <property type="match status" value="1"/>
</dbReference>
<dbReference type="PROSITE" id="PS50887">
    <property type="entry name" value="GGDEF"/>
    <property type="match status" value="1"/>
</dbReference>
<dbReference type="Pfam" id="PF00072">
    <property type="entry name" value="Response_reg"/>
    <property type="match status" value="1"/>
</dbReference>
<dbReference type="PROSITE" id="PS50110">
    <property type="entry name" value="RESPONSE_REGULATORY"/>
    <property type="match status" value="1"/>
</dbReference>
<dbReference type="AlphaFoldDB" id="A0A4P5ZC35"/>
<dbReference type="InterPro" id="IPR029787">
    <property type="entry name" value="Nucleotide_cyclase"/>
</dbReference>
<dbReference type="InterPro" id="IPR043128">
    <property type="entry name" value="Rev_trsase/Diguanyl_cyclase"/>
</dbReference>
<evidence type="ECO:0000259" key="3">
    <source>
        <dbReference type="PROSITE" id="PS50887"/>
    </source>
</evidence>
<dbReference type="SMART" id="SM00448">
    <property type="entry name" value="REC"/>
    <property type="match status" value="1"/>
</dbReference>
<dbReference type="InterPro" id="IPR000160">
    <property type="entry name" value="GGDEF_dom"/>
</dbReference>
<protein>
    <submittedName>
        <fullName evidence="4">Response regulator receiver modulated diguanylate cyclase</fullName>
    </submittedName>
</protein>
<dbReference type="RefSeq" id="WP_141293927.1">
    <property type="nucleotide sequence ID" value="NZ_BJCD01000035.1"/>
</dbReference>
<dbReference type="PANTHER" id="PTHR45138:SF9">
    <property type="entry name" value="DIGUANYLATE CYCLASE DGCM-RELATED"/>
    <property type="match status" value="1"/>
</dbReference>
<dbReference type="GO" id="GO:0000160">
    <property type="term" value="P:phosphorelay signal transduction system"/>
    <property type="evidence" value="ECO:0007669"/>
    <property type="project" value="InterPro"/>
</dbReference>
<dbReference type="GO" id="GO:0005886">
    <property type="term" value="C:plasma membrane"/>
    <property type="evidence" value="ECO:0007669"/>
    <property type="project" value="TreeGrafter"/>
</dbReference>
<proteinExistence type="predicted"/>
<reference evidence="5" key="1">
    <citation type="submission" date="2019-02" db="EMBL/GenBank/DDBJ databases">
        <title>Draft genome sequence of Planktothrix agardhii NIES-905.</title>
        <authorList>
            <person name="Yamaguchi H."/>
            <person name="Suzuki S."/>
            <person name="Kawachi M."/>
        </authorList>
    </citation>
    <scope>NUCLEOTIDE SEQUENCE [LARGE SCALE GENOMIC DNA]</scope>
    <source>
        <strain evidence="5">CCAP 1459/11A</strain>
    </source>
</reference>
<dbReference type="Pfam" id="PF00990">
    <property type="entry name" value="GGDEF"/>
    <property type="match status" value="1"/>
</dbReference>
<evidence type="ECO:0000256" key="1">
    <source>
        <dbReference type="PROSITE-ProRule" id="PRU00169"/>
    </source>
</evidence>
<name>A0A4P5ZC35_PLAAG</name>
<comment type="caution">
    <text evidence="4">The sequence shown here is derived from an EMBL/GenBank/DDBJ whole genome shotgun (WGS) entry which is preliminary data.</text>
</comment>
<gene>
    <name evidence="4" type="ORF">PA905_14200</name>
</gene>
<dbReference type="SUPFAM" id="SSF55073">
    <property type="entry name" value="Nucleotide cyclase"/>
    <property type="match status" value="1"/>
</dbReference>
<feature type="domain" description="GGDEF" evidence="3">
    <location>
        <begin position="206"/>
        <end position="343"/>
    </location>
</feature>
<evidence type="ECO:0000313" key="4">
    <source>
        <dbReference type="EMBL" id="GDZ93580.1"/>
    </source>
</evidence>